<dbReference type="OrthoDB" id="5575at2759"/>
<dbReference type="Gene3D" id="3.40.50.300">
    <property type="entry name" value="P-loop containing nucleotide triphosphate hydrolases"/>
    <property type="match status" value="1"/>
</dbReference>
<dbReference type="EMBL" id="JWZT01003427">
    <property type="protein sequence ID" value="KII66858.1"/>
    <property type="molecule type" value="Genomic_DNA"/>
</dbReference>
<keyword evidence="2" id="KW-1185">Reference proteome</keyword>
<evidence type="ECO:0000313" key="2">
    <source>
        <dbReference type="Proteomes" id="UP000031668"/>
    </source>
</evidence>
<dbReference type="PANTHER" id="PTHR47835:SF3">
    <property type="entry name" value="HELICASE FOR MEIOSIS 1"/>
    <property type="match status" value="1"/>
</dbReference>
<keyword evidence="1" id="KW-0547">Nucleotide-binding</keyword>
<dbReference type="InterPro" id="IPR052247">
    <property type="entry name" value="Meiotic_Crossover_Helicase"/>
</dbReference>
<dbReference type="AlphaFoldDB" id="A0A0C2JCE7"/>
<dbReference type="GO" id="GO:0043138">
    <property type="term" value="F:3'-5' DNA helicase activity"/>
    <property type="evidence" value="ECO:0007669"/>
    <property type="project" value="UniProtKB-EC"/>
</dbReference>
<name>A0A0C2JCE7_THEKT</name>
<dbReference type="GO" id="GO:0016787">
    <property type="term" value="F:hydrolase activity"/>
    <property type="evidence" value="ECO:0007669"/>
    <property type="project" value="UniProtKB-KW"/>
</dbReference>
<keyword evidence="1" id="KW-0347">Helicase</keyword>
<keyword evidence="1" id="KW-0067">ATP-binding</keyword>
<evidence type="ECO:0000313" key="1">
    <source>
        <dbReference type="EMBL" id="KII66858.1"/>
    </source>
</evidence>
<dbReference type="SUPFAM" id="SSF52540">
    <property type="entry name" value="P-loop containing nucleoside triphosphate hydrolases"/>
    <property type="match status" value="1"/>
</dbReference>
<reference evidence="1 2" key="1">
    <citation type="journal article" date="2014" name="Genome Biol. Evol.">
        <title>The genome of the myxosporean Thelohanellus kitauei shows adaptations to nutrient acquisition within its fish host.</title>
        <authorList>
            <person name="Yang Y."/>
            <person name="Xiong J."/>
            <person name="Zhou Z."/>
            <person name="Huo F."/>
            <person name="Miao W."/>
            <person name="Ran C."/>
            <person name="Liu Y."/>
            <person name="Zhang J."/>
            <person name="Feng J."/>
            <person name="Wang M."/>
            <person name="Wang M."/>
            <person name="Wang L."/>
            <person name="Yao B."/>
        </authorList>
    </citation>
    <scope>NUCLEOTIDE SEQUENCE [LARGE SCALE GENOMIC DNA]</scope>
    <source>
        <strain evidence="1">Wuqing</strain>
    </source>
</reference>
<protein>
    <submittedName>
        <fullName evidence="1">ATP-dependent DNA helicase MER3</fullName>
    </submittedName>
</protein>
<keyword evidence="1" id="KW-0378">Hydrolase</keyword>
<accession>A0A0C2JCE7</accession>
<proteinExistence type="predicted"/>
<dbReference type="PANTHER" id="PTHR47835">
    <property type="entry name" value="HFM1, ATP DEPENDENT DNA HELICASE HOMOLOG"/>
    <property type="match status" value="1"/>
</dbReference>
<sequence length="132" mass="15447">MKNIHELSIIFSQTDEKYRNIFDFKVFNKMQSELFHEVINKTDNSLVVSSPTASGKTVLFDLAIIRLLTKMDQGEISRESRVIYSKSSIKCFYPPEIKKIHVLLSFFAENRFTSQFVVHVTAMWLCILQYNE</sequence>
<dbReference type="Proteomes" id="UP000031668">
    <property type="component" value="Unassembled WGS sequence"/>
</dbReference>
<comment type="caution">
    <text evidence="1">The sequence shown here is derived from an EMBL/GenBank/DDBJ whole genome shotgun (WGS) entry which is preliminary data.</text>
</comment>
<gene>
    <name evidence="1" type="ORF">RF11_05991</name>
</gene>
<dbReference type="InterPro" id="IPR027417">
    <property type="entry name" value="P-loop_NTPase"/>
</dbReference>
<organism evidence="1 2">
    <name type="scientific">Thelohanellus kitauei</name>
    <name type="common">Myxosporean</name>
    <dbReference type="NCBI Taxonomy" id="669202"/>
    <lineage>
        <taxon>Eukaryota</taxon>
        <taxon>Metazoa</taxon>
        <taxon>Cnidaria</taxon>
        <taxon>Myxozoa</taxon>
        <taxon>Myxosporea</taxon>
        <taxon>Bivalvulida</taxon>
        <taxon>Platysporina</taxon>
        <taxon>Myxobolidae</taxon>
        <taxon>Thelohanellus</taxon>
    </lineage>
</organism>